<protein>
    <submittedName>
        <fullName evidence="2">Uncharacterized protein</fullName>
    </submittedName>
</protein>
<sequence>MNSTFLWMLLALVLLSFVCLGSTFTPGAGCHIAKCKKRQVVRKYSDQQQDFIKAYCDKVRPCPGANGKRTLPRQEAVLERDQERF</sequence>
<name>A0AAU9VYL4_9CNID</name>
<reference evidence="2 3" key="1">
    <citation type="submission" date="2022-05" db="EMBL/GenBank/DDBJ databases">
        <authorList>
            <consortium name="Genoscope - CEA"/>
            <person name="William W."/>
        </authorList>
    </citation>
    <scope>NUCLEOTIDE SEQUENCE [LARGE SCALE GENOMIC DNA]</scope>
</reference>
<dbReference type="EMBL" id="CALNXJ010000006">
    <property type="protein sequence ID" value="CAH3042708.1"/>
    <property type="molecule type" value="Genomic_DNA"/>
</dbReference>
<evidence type="ECO:0000256" key="1">
    <source>
        <dbReference type="SAM" id="SignalP"/>
    </source>
</evidence>
<evidence type="ECO:0000313" key="3">
    <source>
        <dbReference type="Proteomes" id="UP001159428"/>
    </source>
</evidence>
<keyword evidence="3" id="KW-1185">Reference proteome</keyword>
<keyword evidence="1" id="KW-0732">Signal</keyword>
<comment type="caution">
    <text evidence="2">The sequence shown here is derived from an EMBL/GenBank/DDBJ whole genome shotgun (WGS) entry which is preliminary data.</text>
</comment>
<organism evidence="2 3">
    <name type="scientific">Pocillopora meandrina</name>
    <dbReference type="NCBI Taxonomy" id="46732"/>
    <lineage>
        <taxon>Eukaryota</taxon>
        <taxon>Metazoa</taxon>
        <taxon>Cnidaria</taxon>
        <taxon>Anthozoa</taxon>
        <taxon>Hexacorallia</taxon>
        <taxon>Scleractinia</taxon>
        <taxon>Astrocoeniina</taxon>
        <taxon>Pocilloporidae</taxon>
        <taxon>Pocillopora</taxon>
    </lineage>
</organism>
<proteinExistence type="predicted"/>
<feature type="signal peptide" evidence="1">
    <location>
        <begin position="1"/>
        <end position="23"/>
    </location>
</feature>
<dbReference type="Proteomes" id="UP001159428">
    <property type="component" value="Unassembled WGS sequence"/>
</dbReference>
<evidence type="ECO:0000313" key="2">
    <source>
        <dbReference type="EMBL" id="CAH3042708.1"/>
    </source>
</evidence>
<dbReference type="AlphaFoldDB" id="A0AAU9VYL4"/>
<accession>A0AAU9VYL4</accession>
<feature type="chain" id="PRO_5043672982" evidence="1">
    <location>
        <begin position="24"/>
        <end position="85"/>
    </location>
</feature>
<gene>
    <name evidence="2" type="ORF">PMEA_00028970</name>
</gene>